<reference evidence="2 4" key="2">
    <citation type="submission" date="2019-07" db="EMBL/GenBank/DDBJ databases">
        <title>Genomic analysis of Lentibacillus sp. NKC851-2.</title>
        <authorList>
            <person name="Oh Y.J."/>
        </authorList>
    </citation>
    <scope>NUCLEOTIDE SEQUENCE [LARGE SCALE GENOMIC DNA]</scope>
    <source>
        <strain evidence="2 4">NKC851-2</strain>
    </source>
</reference>
<evidence type="ECO:0000313" key="4">
    <source>
        <dbReference type="Proteomes" id="UP000319280"/>
    </source>
</evidence>
<proteinExistence type="predicted"/>
<sequence>MHPEQTASSKKRTLRIILPELYNFITTKLEELYNIHPYDIQVYAVKEASGYKLFLYYGDGYAHQKSQSFTDEALQNFDTELLEFIESVGESCKEVMIADYYRMMKP</sequence>
<comment type="caution">
    <text evidence="2">The sequence shown here is derived from an EMBL/GenBank/DDBJ whole genome shotgun (WGS) entry which is preliminary data.</text>
</comment>
<keyword evidence="4" id="KW-1185">Reference proteome</keyword>
<dbReference type="EMBL" id="VCIA01000001">
    <property type="protein sequence ID" value="TMN23684.1"/>
    <property type="molecule type" value="Genomic_DNA"/>
</dbReference>
<dbReference type="OrthoDB" id="2629255at2"/>
<dbReference type="Proteomes" id="UP000319280">
    <property type="component" value="Unassembled WGS sequence"/>
</dbReference>
<dbReference type="Proteomes" id="UP000306980">
    <property type="component" value="Unassembled WGS sequence"/>
</dbReference>
<reference evidence="1 3" key="1">
    <citation type="submission" date="2019-05" db="EMBL/GenBank/DDBJ databases">
        <title>Genomic analysis of Lentibacillus sp. NKC220-2.</title>
        <authorList>
            <person name="Oh Y.J."/>
        </authorList>
    </citation>
    <scope>NUCLEOTIDE SEQUENCE [LARGE SCALE GENOMIC DNA]</scope>
    <source>
        <strain evidence="1 3">NKC220-2</strain>
    </source>
</reference>
<evidence type="ECO:0000313" key="1">
    <source>
        <dbReference type="EMBL" id="TMN23684.1"/>
    </source>
</evidence>
<dbReference type="AlphaFoldDB" id="A0A549YKU8"/>
<accession>A0A549YKU8</accession>
<evidence type="ECO:0000313" key="2">
    <source>
        <dbReference type="EMBL" id="TRM12516.1"/>
    </source>
</evidence>
<evidence type="ECO:0000313" key="3">
    <source>
        <dbReference type="Proteomes" id="UP000306980"/>
    </source>
</evidence>
<protein>
    <submittedName>
        <fullName evidence="2">Uncharacterized protein</fullName>
    </submittedName>
</protein>
<accession>A0A5S3QP32</accession>
<gene>
    <name evidence="1" type="ORF">FFL34_17435</name>
    <name evidence="2" type="ORF">FH966_12865</name>
</gene>
<organism evidence="2 4">
    <name type="scientific">Lentibacillus cibarius</name>
    <dbReference type="NCBI Taxonomy" id="2583219"/>
    <lineage>
        <taxon>Bacteria</taxon>
        <taxon>Bacillati</taxon>
        <taxon>Bacillota</taxon>
        <taxon>Bacilli</taxon>
        <taxon>Bacillales</taxon>
        <taxon>Bacillaceae</taxon>
        <taxon>Lentibacillus</taxon>
    </lineage>
</organism>
<dbReference type="RefSeq" id="WP_138604576.1">
    <property type="nucleotide sequence ID" value="NZ_VCIA01000001.1"/>
</dbReference>
<name>A0A549YKU8_9BACI</name>
<dbReference type="EMBL" id="VJMZ01000001">
    <property type="protein sequence ID" value="TRM12516.1"/>
    <property type="molecule type" value="Genomic_DNA"/>
</dbReference>